<protein>
    <submittedName>
        <fullName evidence="1">Uncharacterized protein</fullName>
    </submittedName>
</protein>
<accession>A0A314UNU2</accession>
<name>A0A314UNU2_PRUYE</name>
<sequence length="151" mass="17439">MRGCCILPFSSLCSFDLNGLPEAFLVTKGLLVMWWLSLVYFDQDTELEKGDLRAKIPFFKGKLTTQTEDSSNPLLQYFDTTFLNTNMVTPRRREVGGQIISDKICIGWHHYFECKFMEVLPYSSVQQQLLSMMENPTALSMKSKSKWQMAE</sequence>
<evidence type="ECO:0000313" key="2">
    <source>
        <dbReference type="Proteomes" id="UP000250321"/>
    </source>
</evidence>
<organism evidence="1 2">
    <name type="scientific">Prunus yedoensis var. nudiflora</name>
    <dbReference type="NCBI Taxonomy" id="2094558"/>
    <lineage>
        <taxon>Eukaryota</taxon>
        <taxon>Viridiplantae</taxon>
        <taxon>Streptophyta</taxon>
        <taxon>Embryophyta</taxon>
        <taxon>Tracheophyta</taxon>
        <taxon>Spermatophyta</taxon>
        <taxon>Magnoliopsida</taxon>
        <taxon>eudicotyledons</taxon>
        <taxon>Gunneridae</taxon>
        <taxon>Pentapetalae</taxon>
        <taxon>rosids</taxon>
        <taxon>fabids</taxon>
        <taxon>Rosales</taxon>
        <taxon>Rosaceae</taxon>
        <taxon>Amygdaloideae</taxon>
        <taxon>Amygdaleae</taxon>
        <taxon>Prunus</taxon>
    </lineage>
</organism>
<keyword evidence="2" id="KW-1185">Reference proteome</keyword>
<dbReference type="EMBL" id="PJQY01003548">
    <property type="protein sequence ID" value="PQM36429.1"/>
    <property type="molecule type" value="Genomic_DNA"/>
</dbReference>
<gene>
    <name evidence="1" type="ORF">Pyn_25338</name>
</gene>
<comment type="caution">
    <text evidence="1">The sequence shown here is derived from an EMBL/GenBank/DDBJ whole genome shotgun (WGS) entry which is preliminary data.</text>
</comment>
<evidence type="ECO:0000313" key="1">
    <source>
        <dbReference type="EMBL" id="PQM36429.1"/>
    </source>
</evidence>
<dbReference type="Proteomes" id="UP000250321">
    <property type="component" value="Unassembled WGS sequence"/>
</dbReference>
<reference evidence="1 2" key="1">
    <citation type="submission" date="2018-02" db="EMBL/GenBank/DDBJ databases">
        <title>Draft genome of wild Prunus yedoensis var. nudiflora.</title>
        <authorList>
            <person name="Baek S."/>
            <person name="Kim J.-H."/>
            <person name="Choi K."/>
            <person name="Kim G.-B."/>
            <person name="Cho A."/>
            <person name="Jang H."/>
            <person name="Shin C.-H."/>
            <person name="Yu H.-J."/>
            <person name="Mun J.-H."/>
        </authorList>
    </citation>
    <scope>NUCLEOTIDE SEQUENCE [LARGE SCALE GENOMIC DNA]</scope>
    <source>
        <strain evidence="2">cv. Jeju island</strain>
        <tissue evidence="1">Leaf</tissue>
    </source>
</reference>
<dbReference type="AlphaFoldDB" id="A0A314UNU2"/>
<proteinExistence type="predicted"/>